<accession>A0A848DHW6</accession>
<protein>
    <submittedName>
        <fullName evidence="4">Ectoine/hydroxyectoine ABC transporter substrate-binding protein EhuB</fullName>
    </submittedName>
</protein>
<dbReference type="NCBIfam" id="TIGR02995">
    <property type="entry name" value="ectoine_ehuB"/>
    <property type="match status" value="1"/>
</dbReference>
<feature type="domain" description="Solute-binding protein family 3/N-terminal" evidence="3">
    <location>
        <begin position="44"/>
        <end position="274"/>
    </location>
</feature>
<dbReference type="Pfam" id="PF00497">
    <property type="entry name" value="SBP_bac_3"/>
    <property type="match status" value="1"/>
</dbReference>
<comment type="caution">
    <text evidence="4">The sequence shown here is derived from an EMBL/GenBank/DDBJ whole genome shotgun (WGS) entry which is preliminary data.</text>
</comment>
<evidence type="ECO:0000259" key="3">
    <source>
        <dbReference type="SMART" id="SM00062"/>
    </source>
</evidence>
<dbReference type="SMART" id="SM00062">
    <property type="entry name" value="PBPb"/>
    <property type="match status" value="1"/>
</dbReference>
<dbReference type="SUPFAM" id="SSF53850">
    <property type="entry name" value="Periplasmic binding protein-like II"/>
    <property type="match status" value="1"/>
</dbReference>
<feature type="chain" id="PRO_5039300713" evidence="2">
    <location>
        <begin position="22"/>
        <end position="294"/>
    </location>
</feature>
<dbReference type="RefSeq" id="WP_169412873.1">
    <property type="nucleotide sequence ID" value="NZ_JAAXKZ010000032.1"/>
</dbReference>
<dbReference type="GO" id="GO:0033294">
    <property type="term" value="F:ectoine binding"/>
    <property type="evidence" value="ECO:0007669"/>
    <property type="project" value="InterPro"/>
</dbReference>
<dbReference type="InterPro" id="IPR001638">
    <property type="entry name" value="Solute-binding_3/MltF_N"/>
</dbReference>
<dbReference type="PANTHER" id="PTHR35936:SF17">
    <property type="entry name" value="ARGININE-BINDING EXTRACELLULAR PROTEIN ARTP"/>
    <property type="match status" value="1"/>
</dbReference>
<evidence type="ECO:0000256" key="1">
    <source>
        <dbReference type="ARBA" id="ARBA00022729"/>
    </source>
</evidence>
<evidence type="ECO:0000313" key="5">
    <source>
        <dbReference type="Proteomes" id="UP000586918"/>
    </source>
</evidence>
<evidence type="ECO:0000313" key="4">
    <source>
        <dbReference type="EMBL" id="NMH92156.1"/>
    </source>
</evidence>
<dbReference type="Proteomes" id="UP000586918">
    <property type="component" value="Unassembled WGS sequence"/>
</dbReference>
<keyword evidence="5" id="KW-1185">Reference proteome</keyword>
<name>A0A848DHW6_9PSEU</name>
<keyword evidence="1 2" id="KW-0732">Signal</keyword>
<feature type="signal peptide" evidence="2">
    <location>
        <begin position="1"/>
        <end position="21"/>
    </location>
</feature>
<proteinExistence type="predicted"/>
<dbReference type="GO" id="GO:0051470">
    <property type="term" value="P:ectoine transmembrane transport"/>
    <property type="evidence" value="ECO:0007669"/>
    <property type="project" value="InterPro"/>
</dbReference>
<dbReference type="Gene3D" id="3.40.190.10">
    <property type="entry name" value="Periplasmic binding protein-like II"/>
    <property type="match status" value="2"/>
</dbReference>
<reference evidence="4 5" key="1">
    <citation type="submission" date="2020-04" db="EMBL/GenBank/DDBJ databases">
        <authorList>
            <person name="Klaysubun C."/>
            <person name="Duangmal K."/>
            <person name="Lipun K."/>
        </authorList>
    </citation>
    <scope>NUCLEOTIDE SEQUENCE [LARGE SCALE GENOMIC DNA]</scope>
    <source>
        <strain evidence="4 5">DSM 45300</strain>
    </source>
</reference>
<dbReference type="PANTHER" id="PTHR35936">
    <property type="entry name" value="MEMBRANE-BOUND LYTIC MUREIN TRANSGLYCOSYLASE F"/>
    <property type="match status" value="1"/>
</dbReference>
<dbReference type="PROSITE" id="PS51257">
    <property type="entry name" value="PROKAR_LIPOPROTEIN"/>
    <property type="match status" value="1"/>
</dbReference>
<gene>
    <name evidence="4" type="primary">ehuB</name>
    <name evidence="4" type="ORF">HF519_11365</name>
</gene>
<evidence type="ECO:0000256" key="2">
    <source>
        <dbReference type="SAM" id="SignalP"/>
    </source>
</evidence>
<dbReference type="EMBL" id="JAAXKZ010000032">
    <property type="protein sequence ID" value="NMH92156.1"/>
    <property type="molecule type" value="Genomic_DNA"/>
</dbReference>
<organism evidence="4 5">
    <name type="scientific">Pseudonocardia bannensis</name>
    <dbReference type="NCBI Taxonomy" id="630973"/>
    <lineage>
        <taxon>Bacteria</taxon>
        <taxon>Bacillati</taxon>
        <taxon>Actinomycetota</taxon>
        <taxon>Actinomycetes</taxon>
        <taxon>Pseudonocardiales</taxon>
        <taxon>Pseudonocardiaceae</taxon>
        <taxon>Pseudonocardia</taxon>
    </lineage>
</organism>
<dbReference type="AlphaFoldDB" id="A0A848DHW6"/>
<dbReference type="InterPro" id="IPR014337">
    <property type="entry name" value="Ectoine_EhuB"/>
</dbReference>
<sequence>MLTRRRLLALAGGGITLAAGATVGCGADTSGSTLDRMRRAGIARVGIAGERPFGYSASDGRVTGEAPEVARAVLAALGVGGIEAVQIGFSELIPGLRVGQFDIITAGLTVTPRRCQRVLFSRPDFLAPTAFLVQQGNPDRISTFDDVRRRGLTLGVLSDSVEQEYARAAGIRDAGMAVFEGQTSLFRAVEGRRVPVGALTRISLLDEIARNPGSQLEVTDDVRPVIDGREAVPAGAFAFREGDRELRDAFDVALTALQDSGEWLRLTAPFGFTAENLPPRDLTTAMLCERRTRL</sequence>